<protein>
    <submittedName>
        <fullName evidence="2">Uncharacterized protein</fullName>
    </submittedName>
</protein>
<sequence>MRLMDIQISTASHHYMDQEFAKLDGFDGQNYTCWVDKVKFMLHVLKLAYVLDLKLAPITIYPILEVGKTMDPTIISNLEKERALRRESEELYLYDLYASVKDPREQWSALEVKYKDHEEGTKKVPSVKLPRVSNG</sequence>
<reference evidence="2 3" key="1">
    <citation type="journal article" date="2017" name="Nat. Commun.">
        <title>Genome assembly with in vitro proximity ligation data and whole-genome triplication in lettuce.</title>
        <authorList>
            <person name="Reyes-Chin-Wo S."/>
            <person name="Wang Z."/>
            <person name="Yang X."/>
            <person name="Kozik A."/>
            <person name="Arikit S."/>
            <person name="Song C."/>
            <person name="Xia L."/>
            <person name="Froenicke L."/>
            <person name="Lavelle D.O."/>
            <person name="Truco M.J."/>
            <person name="Xia R."/>
            <person name="Zhu S."/>
            <person name="Xu C."/>
            <person name="Xu H."/>
            <person name="Xu X."/>
            <person name="Cox K."/>
            <person name="Korf I."/>
            <person name="Meyers B.C."/>
            <person name="Michelmore R.W."/>
        </authorList>
    </citation>
    <scope>NUCLEOTIDE SEQUENCE [LARGE SCALE GENOMIC DNA]</scope>
    <source>
        <strain evidence="3">cv. Salinas</strain>
        <tissue evidence="2">Seedlings</tissue>
    </source>
</reference>
<dbReference type="AlphaFoldDB" id="A0A9R1VH79"/>
<accession>A0A9R1VH79</accession>
<feature type="region of interest" description="Disordered" evidence="1">
    <location>
        <begin position="116"/>
        <end position="135"/>
    </location>
</feature>
<organism evidence="2 3">
    <name type="scientific">Lactuca sativa</name>
    <name type="common">Garden lettuce</name>
    <dbReference type="NCBI Taxonomy" id="4236"/>
    <lineage>
        <taxon>Eukaryota</taxon>
        <taxon>Viridiplantae</taxon>
        <taxon>Streptophyta</taxon>
        <taxon>Embryophyta</taxon>
        <taxon>Tracheophyta</taxon>
        <taxon>Spermatophyta</taxon>
        <taxon>Magnoliopsida</taxon>
        <taxon>eudicotyledons</taxon>
        <taxon>Gunneridae</taxon>
        <taxon>Pentapetalae</taxon>
        <taxon>asterids</taxon>
        <taxon>campanulids</taxon>
        <taxon>Asterales</taxon>
        <taxon>Asteraceae</taxon>
        <taxon>Cichorioideae</taxon>
        <taxon>Cichorieae</taxon>
        <taxon>Lactucinae</taxon>
        <taxon>Lactuca</taxon>
    </lineage>
</organism>
<name>A0A9R1VH79_LACSA</name>
<evidence type="ECO:0000313" key="3">
    <source>
        <dbReference type="Proteomes" id="UP000235145"/>
    </source>
</evidence>
<gene>
    <name evidence="2" type="ORF">LSAT_V11C500252470</name>
</gene>
<evidence type="ECO:0000256" key="1">
    <source>
        <dbReference type="SAM" id="MobiDB-lite"/>
    </source>
</evidence>
<keyword evidence="3" id="KW-1185">Reference proteome</keyword>
<dbReference type="PANTHER" id="PTHR47592:SF30">
    <property type="entry name" value="CCHC-TYPE DOMAIN-CONTAINING PROTEIN"/>
    <property type="match status" value="1"/>
</dbReference>
<dbReference type="Proteomes" id="UP000235145">
    <property type="component" value="Unassembled WGS sequence"/>
</dbReference>
<dbReference type="EMBL" id="NBSK02000005">
    <property type="protein sequence ID" value="KAJ0204686.1"/>
    <property type="molecule type" value="Genomic_DNA"/>
</dbReference>
<dbReference type="PANTHER" id="PTHR47592">
    <property type="entry name" value="PBF68 PROTEIN"/>
    <property type="match status" value="1"/>
</dbReference>
<proteinExistence type="predicted"/>
<comment type="caution">
    <text evidence="2">The sequence shown here is derived from an EMBL/GenBank/DDBJ whole genome shotgun (WGS) entry which is preliminary data.</text>
</comment>
<evidence type="ECO:0000313" key="2">
    <source>
        <dbReference type="EMBL" id="KAJ0204686.1"/>
    </source>
</evidence>